<dbReference type="GO" id="GO:0005634">
    <property type="term" value="C:nucleus"/>
    <property type="evidence" value="ECO:0007669"/>
    <property type="project" value="UniProtKB-ARBA"/>
</dbReference>
<dbReference type="Proteomes" id="UP000594263">
    <property type="component" value="Unplaced"/>
</dbReference>
<evidence type="ECO:0000313" key="9">
    <source>
        <dbReference type="Proteomes" id="UP000594263"/>
    </source>
</evidence>
<dbReference type="InterPro" id="IPR009057">
    <property type="entry name" value="Homeodomain-like_sf"/>
</dbReference>
<dbReference type="SMART" id="SM00717">
    <property type="entry name" value="SANT"/>
    <property type="match status" value="1"/>
</dbReference>
<evidence type="ECO:0000313" key="8">
    <source>
        <dbReference type="EnsemblPlants" id="Kaladp0056s0024.1.v1.1"/>
    </source>
</evidence>
<keyword evidence="3" id="KW-0804">Transcription</keyword>
<dbReference type="PROSITE" id="PS50090">
    <property type="entry name" value="MYB_LIKE"/>
    <property type="match status" value="1"/>
</dbReference>
<dbReference type="InterPro" id="IPR001005">
    <property type="entry name" value="SANT/Myb"/>
</dbReference>
<dbReference type="Gramene" id="Kaladp0056s0024.1.v1.1">
    <property type="protein sequence ID" value="Kaladp0056s0024.1.v1.1"/>
    <property type="gene ID" value="Kaladp0056s0024.v1.1"/>
</dbReference>
<dbReference type="SUPFAM" id="SSF46689">
    <property type="entry name" value="Homeodomain-like"/>
    <property type="match status" value="2"/>
</dbReference>
<dbReference type="FunFam" id="1.10.10.10:FF:000020">
    <property type="entry name" value="SWI/SNF complex subunit SMARCC2 isoform c"/>
    <property type="match status" value="1"/>
</dbReference>
<accession>A0A7N0U7E0</accession>
<reference evidence="8" key="1">
    <citation type="submission" date="2021-01" db="UniProtKB">
        <authorList>
            <consortium name="EnsemblPlants"/>
        </authorList>
    </citation>
    <scope>IDENTIFICATION</scope>
</reference>
<organism evidence="8 9">
    <name type="scientific">Kalanchoe fedtschenkoi</name>
    <name type="common">Lavender scallops</name>
    <name type="synonym">South American air plant</name>
    <dbReference type="NCBI Taxonomy" id="63787"/>
    <lineage>
        <taxon>Eukaryota</taxon>
        <taxon>Viridiplantae</taxon>
        <taxon>Streptophyta</taxon>
        <taxon>Embryophyta</taxon>
        <taxon>Tracheophyta</taxon>
        <taxon>Spermatophyta</taxon>
        <taxon>Magnoliopsida</taxon>
        <taxon>eudicotyledons</taxon>
        <taxon>Gunneridae</taxon>
        <taxon>Pentapetalae</taxon>
        <taxon>Saxifragales</taxon>
        <taxon>Crassulaceae</taxon>
        <taxon>Kalanchoe</taxon>
    </lineage>
</organism>
<keyword evidence="9" id="KW-1185">Reference proteome</keyword>
<evidence type="ECO:0000256" key="4">
    <source>
        <dbReference type="ARBA" id="ARBA00023242"/>
    </source>
</evidence>
<feature type="domain" description="SANT" evidence="7">
    <location>
        <begin position="237"/>
        <end position="288"/>
    </location>
</feature>
<name>A0A7N0U7E0_KALFE</name>
<dbReference type="Gene3D" id="1.10.10.60">
    <property type="entry name" value="Homeodomain-like"/>
    <property type="match status" value="1"/>
</dbReference>
<dbReference type="CDD" id="cd00167">
    <property type="entry name" value="SANT"/>
    <property type="match status" value="1"/>
</dbReference>
<protein>
    <recommendedName>
        <fullName evidence="10">SWI/SNF complex subunit SWI3A</fullName>
    </recommendedName>
</protein>
<dbReference type="Gene3D" id="1.10.10.10">
    <property type="entry name" value="Winged helix-like DNA-binding domain superfamily/Winged helix DNA-binding domain"/>
    <property type="match status" value="1"/>
</dbReference>
<evidence type="ECO:0000259" key="6">
    <source>
        <dbReference type="PROSITE" id="PS50934"/>
    </source>
</evidence>
<dbReference type="Pfam" id="PF04433">
    <property type="entry name" value="SWIRM"/>
    <property type="match status" value="1"/>
</dbReference>
<dbReference type="Pfam" id="PF00249">
    <property type="entry name" value="Myb_DNA-binding"/>
    <property type="match status" value="1"/>
</dbReference>
<dbReference type="InterPro" id="IPR007526">
    <property type="entry name" value="SWIRM"/>
</dbReference>
<keyword evidence="1" id="KW-0217">Developmental protein</keyword>
<dbReference type="InterPro" id="IPR017884">
    <property type="entry name" value="SANT_dom"/>
</dbReference>
<evidence type="ECO:0000256" key="1">
    <source>
        <dbReference type="ARBA" id="ARBA00022473"/>
    </source>
</evidence>
<keyword evidence="2" id="KW-0805">Transcription regulation</keyword>
<feature type="domain" description="Myb-like" evidence="5">
    <location>
        <begin position="242"/>
        <end position="276"/>
    </location>
</feature>
<dbReference type="PROSITE" id="PS50934">
    <property type="entry name" value="SWIRM"/>
    <property type="match status" value="1"/>
</dbReference>
<dbReference type="EnsemblPlants" id="Kaladp0056s0024.1.v1.1">
    <property type="protein sequence ID" value="Kaladp0056s0024.1.v1.1"/>
    <property type="gene ID" value="Kaladp0056s0024.v1.1"/>
</dbReference>
<evidence type="ECO:0000259" key="7">
    <source>
        <dbReference type="PROSITE" id="PS51293"/>
    </source>
</evidence>
<evidence type="ECO:0000256" key="3">
    <source>
        <dbReference type="ARBA" id="ARBA00023163"/>
    </source>
</evidence>
<evidence type="ECO:0000259" key="5">
    <source>
        <dbReference type="PROSITE" id="PS50090"/>
    </source>
</evidence>
<sequence>METSTTHEAISLNSSIPAEHELYTIPSSSGWFDWNGIHEIERAALKEFFDSSSYTRTPKVYREYRDFIINKFREEPTRRLTFTEIRKALVGDVSLLHKVFGFLEQWGLINFGVDGVGGELGFDGEGKVEARVEEGAPVGVRVVAMPGSGKPLSDPLLMGSNGGLLAGGFKFPPLASYTDVFGDLMKSQLLVCSNCGDKCESGHYRSEKGSNLICKKCYGTKNCGEGNTMEDFKSYDNDEVVWTDEETLLLLESVAKHGDDWELIRQTVKTKSKFDCIAKLITLPLGDFVLGSDHGLINPGTNSEHSVKDVQTPSSKLDETVKTEGITTETTKPMQNGDTDFGGSPTKKICIDRSSIMKQVDAHTSLFFY</sequence>
<keyword evidence="4" id="KW-0539">Nucleus</keyword>
<dbReference type="PROSITE" id="PS51293">
    <property type="entry name" value="SANT"/>
    <property type="match status" value="1"/>
</dbReference>
<evidence type="ECO:0000256" key="2">
    <source>
        <dbReference type="ARBA" id="ARBA00023015"/>
    </source>
</evidence>
<dbReference type="AlphaFoldDB" id="A0A7N0U7E0"/>
<evidence type="ECO:0008006" key="10">
    <source>
        <dbReference type="Google" id="ProtNLM"/>
    </source>
</evidence>
<proteinExistence type="predicted"/>
<feature type="domain" description="SWIRM" evidence="6">
    <location>
        <begin position="23"/>
        <end position="120"/>
    </location>
</feature>
<dbReference type="InterPro" id="IPR036388">
    <property type="entry name" value="WH-like_DNA-bd_sf"/>
</dbReference>